<feature type="compositionally biased region" description="Basic and acidic residues" evidence="1">
    <location>
        <begin position="18"/>
        <end position="34"/>
    </location>
</feature>
<protein>
    <submittedName>
        <fullName evidence="2">Uncharacterized protein</fullName>
    </submittedName>
</protein>
<gene>
    <name evidence="2" type="ORF">B296_00013893</name>
</gene>
<sequence>WSPRHRFLHLSERRTPRRRGDGVFRRHGRGEVRPGEVVSSDAGRKRRSRFRWYDTGTRVRVSSRAEDEGATWIWMSMVVRGFPAEARTPFDPGSISLVHVHVPAECLRRPELSSAEAAGVRSRRPHTASGPACSVLPRLVDDESGDPGPGAAVFCRCPHPILHGEEEEAERTKHLYPPSWG</sequence>
<evidence type="ECO:0000313" key="3">
    <source>
        <dbReference type="Proteomes" id="UP000287651"/>
    </source>
</evidence>
<accession>A0A427AXJ6</accession>
<name>A0A427AXJ6_ENSVE</name>
<proteinExistence type="predicted"/>
<feature type="non-terminal residue" evidence="2">
    <location>
        <position position="1"/>
    </location>
</feature>
<reference evidence="2 3" key="1">
    <citation type="journal article" date="2014" name="Agronomy (Basel)">
        <title>A Draft Genome Sequence for Ensete ventricosum, the Drought-Tolerant Tree Against Hunger.</title>
        <authorList>
            <person name="Harrison J."/>
            <person name="Moore K.A."/>
            <person name="Paszkiewicz K."/>
            <person name="Jones T."/>
            <person name="Grant M."/>
            <person name="Ambacheew D."/>
            <person name="Muzemil S."/>
            <person name="Studholme D.J."/>
        </authorList>
    </citation>
    <scope>NUCLEOTIDE SEQUENCE [LARGE SCALE GENOMIC DNA]</scope>
</reference>
<dbReference type="Proteomes" id="UP000287651">
    <property type="component" value="Unassembled WGS sequence"/>
</dbReference>
<evidence type="ECO:0000256" key="1">
    <source>
        <dbReference type="SAM" id="MobiDB-lite"/>
    </source>
</evidence>
<dbReference type="AlphaFoldDB" id="A0A427AXJ6"/>
<feature type="region of interest" description="Disordered" evidence="1">
    <location>
        <begin position="18"/>
        <end position="40"/>
    </location>
</feature>
<organism evidence="2 3">
    <name type="scientific">Ensete ventricosum</name>
    <name type="common">Abyssinian banana</name>
    <name type="synonym">Musa ensete</name>
    <dbReference type="NCBI Taxonomy" id="4639"/>
    <lineage>
        <taxon>Eukaryota</taxon>
        <taxon>Viridiplantae</taxon>
        <taxon>Streptophyta</taxon>
        <taxon>Embryophyta</taxon>
        <taxon>Tracheophyta</taxon>
        <taxon>Spermatophyta</taxon>
        <taxon>Magnoliopsida</taxon>
        <taxon>Liliopsida</taxon>
        <taxon>Zingiberales</taxon>
        <taxon>Musaceae</taxon>
        <taxon>Ensete</taxon>
    </lineage>
</organism>
<evidence type="ECO:0000313" key="2">
    <source>
        <dbReference type="EMBL" id="RRT80980.1"/>
    </source>
</evidence>
<dbReference type="EMBL" id="AMZH03001019">
    <property type="protein sequence ID" value="RRT80980.1"/>
    <property type="molecule type" value="Genomic_DNA"/>
</dbReference>
<comment type="caution">
    <text evidence="2">The sequence shown here is derived from an EMBL/GenBank/DDBJ whole genome shotgun (WGS) entry which is preliminary data.</text>
</comment>